<keyword evidence="3" id="KW-0597">Phosphoprotein</keyword>
<evidence type="ECO:0000256" key="3">
    <source>
        <dbReference type="ARBA" id="ARBA00022553"/>
    </source>
</evidence>
<protein>
    <recommendedName>
        <fullName evidence="2">histidine kinase</fullName>
        <ecNumber evidence="2">2.7.13.3</ecNumber>
    </recommendedName>
</protein>
<evidence type="ECO:0000256" key="2">
    <source>
        <dbReference type="ARBA" id="ARBA00012438"/>
    </source>
</evidence>
<dbReference type="STRING" id="758820.SAMN00777080_1291"/>
<keyword evidence="8" id="KW-0812">Transmembrane</keyword>
<evidence type="ECO:0000259" key="9">
    <source>
        <dbReference type="PROSITE" id="PS50109"/>
    </source>
</evidence>
<proteinExistence type="predicted"/>
<feature type="transmembrane region" description="Helical" evidence="8">
    <location>
        <begin position="395"/>
        <end position="416"/>
    </location>
</feature>
<evidence type="ECO:0000256" key="4">
    <source>
        <dbReference type="ARBA" id="ARBA00022679"/>
    </source>
</evidence>
<feature type="transmembrane region" description="Helical" evidence="8">
    <location>
        <begin position="365"/>
        <end position="383"/>
    </location>
</feature>
<dbReference type="Gene3D" id="2.60.120.260">
    <property type="entry name" value="Galactose-binding domain-like"/>
    <property type="match status" value="1"/>
</dbReference>
<dbReference type="SMART" id="SM00387">
    <property type="entry name" value="HATPase_c"/>
    <property type="match status" value="1"/>
</dbReference>
<dbReference type="GO" id="GO:0005524">
    <property type="term" value="F:ATP binding"/>
    <property type="evidence" value="ECO:0007669"/>
    <property type="project" value="UniProtKB-KW"/>
</dbReference>
<dbReference type="EMBL" id="LT838813">
    <property type="protein sequence ID" value="SMD42728.1"/>
    <property type="molecule type" value="Genomic_DNA"/>
</dbReference>
<gene>
    <name evidence="10" type="ORF">SAMN00777080_1291</name>
</gene>
<dbReference type="InterPro" id="IPR003594">
    <property type="entry name" value="HATPase_dom"/>
</dbReference>
<keyword evidence="7" id="KW-0067">ATP-binding</keyword>
<feature type="transmembrane region" description="Helical" evidence="8">
    <location>
        <begin position="336"/>
        <end position="358"/>
    </location>
</feature>
<dbReference type="SUPFAM" id="SSF49785">
    <property type="entry name" value="Galactose-binding domain-like"/>
    <property type="match status" value="1"/>
</dbReference>
<feature type="transmembrane region" description="Helical" evidence="8">
    <location>
        <begin position="248"/>
        <end position="269"/>
    </location>
</feature>
<dbReference type="PANTHER" id="PTHR41523">
    <property type="entry name" value="TWO-COMPONENT SYSTEM SENSOR PROTEIN"/>
    <property type="match status" value="1"/>
</dbReference>
<dbReference type="AlphaFoldDB" id="A0A1W2H283"/>
<dbReference type="EC" id="2.7.13.3" evidence="2"/>
<feature type="domain" description="Histidine kinase" evidence="9">
    <location>
        <begin position="465"/>
        <end position="657"/>
    </location>
</feature>
<feature type="transmembrane region" description="Helical" evidence="8">
    <location>
        <begin position="219"/>
        <end position="241"/>
    </location>
</feature>
<evidence type="ECO:0000313" key="10">
    <source>
        <dbReference type="EMBL" id="SMD42728.1"/>
    </source>
</evidence>
<evidence type="ECO:0000256" key="7">
    <source>
        <dbReference type="ARBA" id="ARBA00022840"/>
    </source>
</evidence>
<sequence length="664" mass="76436">MLYRPKIHLKHKVLKYLYFIGTAFILFYFSTLDSYAQKPHVDGSLFREGLLELKFKENWKYQPGDNPEWANPDFDDSDWYKINPIGLKAYQMPDSLWSGFGWWRITFTADPNTVESIERLYFNSWGAAEIYLDGELVETYGNFSTDSKLEKTHTPNYAPDRPLKITPKDVHTLAVRFSNHQAKNNFNIFRYFAENLGFDIGFSSAVRAKFSDFRYPNSFATLSVIVAVLFILLVLHVLLYFKFRKEEPYLVITLITFFFLCAAICAHILLFFELNGFTNPIFSSILNSTAFGLGYGLLPYSLSSLFRIQKFYWTRHLVWLALFRTANYFIPVFNFILFDATIILAVIVLMVIIMRIAIKEKNRGALYVTFGAIGTSVFLLVNRMVNAELITLSTFLYYVDLILLYISYPLGIYIYITNQYGRLFLAMEQEVEVRTQQLNETIRDLTKTQHELSLKNNQNVLLLKEIHHRVKNNLEVVSGLLALQSAKMDDPTMQEVMLASQNRVHSMGILHQKLYQSEHLAFIEMKNYFENLCINILDSYNETDRIKVNIEMKELEMDVDTAVPLGLIVNELLTNALKYAFPKGEKGKIELSLESLSEDNFQLKIRDNGVGKALDAKIRGTGFGTQLVDLLTRQIDGNLMQDVSNGTMILINFKRQVAAGSGQV</sequence>
<dbReference type="Gene3D" id="3.30.450.20">
    <property type="entry name" value="PAS domain"/>
    <property type="match status" value="1"/>
</dbReference>
<evidence type="ECO:0000256" key="6">
    <source>
        <dbReference type="ARBA" id="ARBA00022777"/>
    </source>
</evidence>
<dbReference type="InterPro" id="IPR011495">
    <property type="entry name" value="Sig_transdc_His_kin_sub2_dim/P"/>
</dbReference>
<evidence type="ECO:0000256" key="5">
    <source>
        <dbReference type="ARBA" id="ARBA00022741"/>
    </source>
</evidence>
<keyword evidence="8" id="KW-0472">Membrane</keyword>
<evidence type="ECO:0000256" key="8">
    <source>
        <dbReference type="SAM" id="Phobius"/>
    </source>
</evidence>
<organism evidence="10 11">
    <name type="scientific">Aquiflexum balticum DSM 16537</name>
    <dbReference type="NCBI Taxonomy" id="758820"/>
    <lineage>
        <taxon>Bacteria</taxon>
        <taxon>Pseudomonadati</taxon>
        <taxon>Bacteroidota</taxon>
        <taxon>Cytophagia</taxon>
        <taxon>Cytophagales</taxon>
        <taxon>Cyclobacteriaceae</taxon>
        <taxon>Aquiflexum</taxon>
    </lineage>
</organism>
<keyword evidence="8" id="KW-1133">Transmembrane helix</keyword>
<dbReference type="InterPro" id="IPR008979">
    <property type="entry name" value="Galactose-bd-like_sf"/>
</dbReference>
<reference evidence="11" key="1">
    <citation type="submission" date="2017-04" db="EMBL/GenBank/DDBJ databases">
        <authorList>
            <person name="Varghese N."/>
            <person name="Submissions S."/>
        </authorList>
    </citation>
    <scope>NUCLEOTIDE SEQUENCE [LARGE SCALE GENOMIC DNA]</scope>
    <source>
        <strain evidence="11">DSM 16537</strain>
    </source>
</reference>
<dbReference type="InterPro" id="IPR036890">
    <property type="entry name" value="HATPase_C_sf"/>
</dbReference>
<accession>A0A1W2H283</accession>
<keyword evidence="11" id="KW-1185">Reference proteome</keyword>
<dbReference type="PANTHER" id="PTHR41523:SF8">
    <property type="entry name" value="ETHYLENE RESPONSE SENSOR PROTEIN"/>
    <property type="match status" value="1"/>
</dbReference>
<feature type="transmembrane region" description="Helical" evidence="8">
    <location>
        <begin position="12"/>
        <end position="30"/>
    </location>
</feature>
<evidence type="ECO:0000313" key="11">
    <source>
        <dbReference type="Proteomes" id="UP000192333"/>
    </source>
</evidence>
<dbReference type="PROSITE" id="PS50109">
    <property type="entry name" value="HIS_KIN"/>
    <property type="match status" value="1"/>
</dbReference>
<dbReference type="Pfam" id="PF07568">
    <property type="entry name" value="HisKA_2"/>
    <property type="match status" value="1"/>
</dbReference>
<dbReference type="InterPro" id="IPR005467">
    <property type="entry name" value="His_kinase_dom"/>
</dbReference>
<evidence type="ECO:0000256" key="1">
    <source>
        <dbReference type="ARBA" id="ARBA00000085"/>
    </source>
</evidence>
<name>A0A1W2H283_9BACT</name>
<dbReference type="GO" id="GO:0004673">
    <property type="term" value="F:protein histidine kinase activity"/>
    <property type="evidence" value="ECO:0007669"/>
    <property type="project" value="UniProtKB-EC"/>
</dbReference>
<keyword evidence="5" id="KW-0547">Nucleotide-binding</keyword>
<dbReference type="Pfam" id="PF02518">
    <property type="entry name" value="HATPase_c"/>
    <property type="match status" value="1"/>
</dbReference>
<feature type="transmembrane region" description="Helical" evidence="8">
    <location>
        <begin position="281"/>
        <end position="300"/>
    </location>
</feature>
<dbReference type="Proteomes" id="UP000192333">
    <property type="component" value="Chromosome I"/>
</dbReference>
<dbReference type="Gene3D" id="3.30.565.10">
    <property type="entry name" value="Histidine kinase-like ATPase, C-terminal domain"/>
    <property type="match status" value="1"/>
</dbReference>
<comment type="catalytic activity">
    <reaction evidence="1">
        <text>ATP + protein L-histidine = ADP + protein N-phospho-L-histidine.</text>
        <dbReference type="EC" id="2.7.13.3"/>
    </reaction>
</comment>
<keyword evidence="6 10" id="KW-0418">Kinase</keyword>
<dbReference type="SUPFAM" id="SSF55874">
    <property type="entry name" value="ATPase domain of HSP90 chaperone/DNA topoisomerase II/histidine kinase"/>
    <property type="match status" value="1"/>
</dbReference>
<keyword evidence="4" id="KW-0808">Transferase</keyword>